<dbReference type="AlphaFoldDB" id="A0A8J6K9F4"/>
<comment type="caution">
    <text evidence="1">The sequence shown here is derived from an EMBL/GenBank/DDBJ whole genome shotgun (WGS) entry which is preliminary data.</text>
</comment>
<organism evidence="1 2">
    <name type="scientific">Eleutherodactylus coqui</name>
    <name type="common">Puerto Rican coqui</name>
    <dbReference type="NCBI Taxonomy" id="57060"/>
    <lineage>
        <taxon>Eukaryota</taxon>
        <taxon>Metazoa</taxon>
        <taxon>Chordata</taxon>
        <taxon>Craniata</taxon>
        <taxon>Vertebrata</taxon>
        <taxon>Euteleostomi</taxon>
        <taxon>Amphibia</taxon>
        <taxon>Batrachia</taxon>
        <taxon>Anura</taxon>
        <taxon>Neobatrachia</taxon>
        <taxon>Hyloidea</taxon>
        <taxon>Eleutherodactylidae</taxon>
        <taxon>Eleutherodactylinae</taxon>
        <taxon>Eleutherodactylus</taxon>
        <taxon>Eleutherodactylus</taxon>
    </lineage>
</organism>
<dbReference type="Proteomes" id="UP000770717">
    <property type="component" value="Unassembled WGS sequence"/>
</dbReference>
<evidence type="ECO:0000313" key="1">
    <source>
        <dbReference type="EMBL" id="KAG9484026.1"/>
    </source>
</evidence>
<sequence>MSDSFTVAFGTATTFFFRCLTGERFLDSCKLSIVGQPLLCVPLLRLPSSESNPCPFPLSLVLLLQSVLELCFSTFKDLVEAVCKVEHRKGYKLEMVIKCL</sequence>
<keyword evidence="2" id="KW-1185">Reference proteome</keyword>
<accession>A0A8J6K9F4</accession>
<name>A0A8J6K9F4_ELECQ</name>
<evidence type="ECO:0000313" key="2">
    <source>
        <dbReference type="Proteomes" id="UP000770717"/>
    </source>
</evidence>
<dbReference type="EMBL" id="WNTK01000005">
    <property type="protein sequence ID" value="KAG9484026.1"/>
    <property type="molecule type" value="Genomic_DNA"/>
</dbReference>
<gene>
    <name evidence="1" type="ORF">GDO78_009763</name>
</gene>
<protein>
    <submittedName>
        <fullName evidence="1">Uncharacterized protein</fullName>
    </submittedName>
</protein>
<reference evidence="1" key="1">
    <citation type="thesis" date="2020" institute="ProQuest LLC" country="789 East Eisenhower Parkway, Ann Arbor, MI, USA">
        <title>Comparative Genomics and Chromosome Evolution.</title>
        <authorList>
            <person name="Mudd A.B."/>
        </authorList>
    </citation>
    <scope>NUCLEOTIDE SEQUENCE</scope>
    <source>
        <strain evidence="1">HN-11 Male</strain>
        <tissue evidence="1">Kidney and liver</tissue>
    </source>
</reference>
<proteinExistence type="predicted"/>